<sequence length="93" mass="10083">MLYQQAGVHRKVRDCMLGCDAPFNSLRVKGVPGRGRKKRKADSENDNDGPGCDGVGSSRLTRPFQRMEAGLAAIDGEDEETSDPGNDNDEDSN</sequence>
<evidence type="ECO:0000313" key="3">
    <source>
        <dbReference type="Proteomes" id="UP000823775"/>
    </source>
</evidence>
<feature type="region of interest" description="Disordered" evidence="1">
    <location>
        <begin position="26"/>
        <end position="93"/>
    </location>
</feature>
<dbReference type="EMBL" id="JACEIK010000472">
    <property type="protein sequence ID" value="MCD7457700.1"/>
    <property type="molecule type" value="Genomic_DNA"/>
</dbReference>
<protein>
    <submittedName>
        <fullName evidence="2">Uncharacterized protein</fullName>
    </submittedName>
</protein>
<name>A0ABS8SFL8_DATST</name>
<comment type="caution">
    <text evidence="2">The sequence shown here is derived from an EMBL/GenBank/DDBJ whole genome shotgun (WGS) entry which is preliminary data.</text>
</comment>
<organism evidence="2 3">
    <name type="scientific">Datura stramonium</name>
    <name type="common">Jimsonweed</name>
    <name type="synonym">Common thornapple</name>
    <dbReference type="NCBI Taxonomy" id="4076"/>
    <lineage>
        <taxon>Eukaryota</taxon>
        <taxon>Viridiplantae</taxon>
        <taxon>Streptophyta</taxon>
        <taxon>Embryophyta</taxon>
        <taxon>Tracheophyta</taxon>
        <taxon>Spermatophyta</taxon>
        <taxon>Magnoliopsida</taxon>
        <taxon>eudicotyledons</taxon>
        <taxon>Gunneridae</taxon>
        <taxon>Pentapetalae</taxon>
        <taxon>asterids</taxon>
        <taxon>lamiids</taxon>
        <taxon>Solanales</taxon>
        <taxon>Solanaceae</taxon>
        <taxon>Solanoideae</taxon>
        <taxon>Datureae</taxon>
        <taxon>Datura</taxon>
    </lineage>
</organism>
<keyword evidence="3" id="KW-1185">Reference proteome</keyword>
<evidence type="ECO:0000313" key="2">
    <source>
        <dbReference type="EMBL" id="MCD7457700.1"/>
    </source>
</evidence>
<accession>A0ABS8SFL8</accession>
<dbReference type="Proteomes" id="UP000823775">
    <property type="component" value="Unassembled WGS sequence"/>
</dbReference>
<proteinExistence type="predicted"/>
<evidence type="ECO:0000256" key="1">
    <source>
        <dbReference type="SAM" id="MobiDB-lite"/>
    </source>
</evidence>
<gene>
    <name evidence="2" type="ORF">HAX54_035907</name>
</gene>
<reference evidence="2 3" key="1">
    <citation type="journal article" date="2021" name="BMC Genomics">
        <title>Datura genome reveals duplications of psychoactive alkaloid biosynthetic genes and high mutation rate following tissue culture.</title>
        <authorList>
            <person name="Rajewski A."/>
            <person name="Carter-House D."/>
            <person name="Stajich J."/>
            <person name="Litt A."/>
        </authorList>
    </citation>
    <scope>NUCLEOTIDE SEQUENCE [LARGE SCALE GENOMIC DNA]</scope>
    <source>
        <strain evidence="2">AR-01</strain>
    </source>
</reference>
<feature type="compositionally biased region" description="Acidic residues" evidence="1">
    <location>
        <begin position="75"/>
        <end position="93"/>
    </location>
</feature>